<dbReference type="GO" id="GO:0016020">
    <property type="term" value="C:membrane"/>
    <property type="evidence" value="ECO:0007669"/>
    <property type="project" value="UniProtKB-SubCell"/>
</dbReference>
<accession>A0AAW7ZE67</accession>
<dbReference type="SUPFAM" id="SSF55383">
    <property type="entry name" value="Copper amine oxidase, domain N"/>
    <property type="match status" value="1"/>
</dbReference>
<dbReference type="SUPFAM" id="SSF49265">
    <property type="entry name" value="Fibronectin type III"/>
    <property type="match status" value="1"/>
</dbReference>
<feature type="domain" description="Fibronectin type-III" evidence="3">
    <location>
        <begin position="33"/>
        <end position="123"/>
    </location>
</feature>
<dbReference type="InterPro" id="IPR013783">
    <property type="entry name" value="Ig-like_fold"/>
</dbReference>
<dbReference type="CDD" id="cd00063">
    <property type="entry name" value="FN3"/>
    <property type="match status" value="2"/>
</dbReference>
<feature type="domain" description="Fibronectin type-III" evidence="3">
    <location>
        <begin position="126"/>
        <end position="215"/>
    </location>
</feature>
<evidence type="ECO:0000313" key="4">
    <source>
        <dbReference type="EMBL" id="MDO7787555.1"/>
    </source>
</evidence>
<dbReference type="SMART" id="SM00060">
    <property type="entry name" value="FN3"/>
    <property type="match status" value="2"/>
</dbReference>
<dbReference type="Pfam" id="PF07833">
    <property type="entry name" value="Cu_amine_oxidN1"/>
    <property type="match status" value="1"/>
</dbReference>
<keyword evidence="1" id="KW-1015">Disulfide bond</keyword>
<proteinExistence type="predicted"/>
<evidence type="ECO:0000256" key="1">
    <source>
        <dbReference type="ARBA" id="ARBA00023157"/>
    </source>
</evidence>
<organism evidence="4 5">
    <name type="scientific">Desulforamulus aquiferis</name>
    <dbReference type="NCBI Taxonomy" id="1397668"/>
    <lineage>
        <taxon>Bacteria</taxon>
        <taxon>Bacillati</taxon>
        <taxon>Bacillota</taxon>
        <taxon>Clostridia</taxon>
        <taxon>Eubacteriales</taxon>
        <taxon>Peptococcaceae</taxon>
        <taxon>Desulforamulus</taxon>
    </lineage>
</organism>
<evidence type="ECO:0000259" key="3">
    <source>
        <dbReference type="PROSITE" id="PS50853"/>
    </source>
</evidence>
<gene>
    <name evidence="4" type="ORF">P6N53_10015</name>
</gene>
<dbReference type="EMBL" id="JARPTC010000014">
    <property type="protein sequence ID" value="MDO7787555.1"/>
    <property type="molecule type" value="Genomic_DNA"/>
</dbReference>
<dbReference type="InterPro" id="IPR003961">
    <property type="entry name" value="FN3_dom"/>
</dbReference>
<keyword evidence="5" id="KW-1185">Reference proteome</keyword>
<evidence type="ECO:0000256" key="2">
    <source>
        <dbReference type="SAM" id="SignalP"/>
    </source>
</evidence>
<dbReference type="Gene3D" id="2.60.40.10">
    <property type="entry name" value="Immunoglobulins"/>
    <property type="match status" value="2"/>
</dbReference>
<feature type="signal peptide" evidence="2">
    <location>
        <begin position="1"/>
        <end position="23"/>
    </location>
</feature>
<dbReference type="PANTHER" id="PTHR44170">
    <property type="entry name" value="PROTEIN SIDEKICK"/>
    <property type="match status" value="1"/>
</dbReference>
<dbReference type="GO" id="GO:0098609">
    <property type="term" value="P:cell-cell adhesion"/>
    <property type="evidence" value="ECO:0007669"/>
    <property type="project" value="TreeGrafter"/>
</dbReference>
<dbReference type="Pfam" id="PF00041">
    <property type="entry name" value="fn3"/>
    <property type="match status" value="1"/>
</dbReference>
<dbReference type="PROSITE" id="PS50853">
    <property type="entry name" value="FN3"/>
    <property type="match status" value="2"/>
</dbReference>
<comment type="caution">
    <text evidence="4">The sequence shown here is derived from an EMBL/GenBank/DDBJ whole genome shotgun (WGS) entry which is preliminary data.</text>
</comment>
<name>A0AAW7ZE67_9FIRM</name>
<dbReference type="AlphaFoldDB" id="A0AAW7ZE67"/>
<feature type="chain" id="PRO_5043812793" evidence="2">
    <location>
        <begin position="24"/>
        <end position="346"/>
    </location>
</feature>
<dbReference type="InterPro" id="IPR012854">
    <property type="entry name" value="Cu_amine_oxidase-like_N"/>
</dbReference>
<dbReference type="RefSeq" id="WP_304542701.1">
    <property type="nucleotide sequence ID" value="NZ_JARPTC010000014.1"/>
</dbReference>
<evidence type="ECO:0000313" key="5">
    <source>
        <dbReference type="Proteomes" id="UP001172911"/>
    </source>
</evidence>
<dbReference type="InterPro" id="IPR036116">
    <property type="entry name" value="FN3_sf"/>
</dbReference>
<protein>
    <submittedName>
        <fullName evidence="4">Stalk domain-containing protein</fullName>
    </submittedName>
</protein>
<dbReference type="Gene3D" id="3.30.457.10">
    <property type="entry name" value="Copper amine oxidase-like, N-terminal domain"/>
    <property type="match status" value="1"/>
</dbReference>
<dbReference type="InterPro" id="IPR036582">
    <property type="entry name" value="Mao_N_sf"/>
</dbReference>
<dbReference type="PANTHER" id="PTHR44170:SF6">
    <property type="entry name" value="CONTACTIN"/>
    <property type="match status" value="1"/>
</dbReference>
<keyword evidence="2" id="KW-0732">Signal</keyword>
<sequence>MKKIAFLLLVVISFCLMTNPIWAKQDELPKITAPTNLRAEVDLDASQIKLTWKDNSKNETGFIIERKTLDSSYSEIAKVKEDATSYIDSEPYNNTKHFYRVRAYNSEINSSFSNEVSAIMGSIPVAPSKLTAETVTPLQITLTWLDNSKNETGFKIERKRPGEGYKEIKTLGPNVTAYTDSSLANKIKYSYRVRAYNNAGESPYSNEANATTGDQDTIISLIIGQNTYYVNSKQKTMDTEPIIRDSRTYLPIRYVAEAFGAKAAWDNPQQKVTITMKNNVIELWIGNNTARVNGQARLIDSSNTKVKPIVVEPGRIMLPIRFIAENMGCSVYWNQNSNEVTVVYSP</sequence>
<reference evidence="4" key="1">
    <citation type="journal article" date="2023" name="J. Hazard. Mater.">
        <title>Anaerobic biodegradation of pyrene and benzo[a]pyrene by a new sulfate-reducing Desulforamulus aquiferis strain DSA.</title>
        <authorList>
            <person name="Zhang Z."/>
            <person name="Sun J."/>
            <person name="Gong X."/>
            <person name="Wang C."/>
            <person name="Wang H."/>
        </authorList>
    </citation>
    <scope>NUCLEOTIDE SEQUENCE</scope>
    <source>
        <strain evidence="4">DSA</strain>
    </source>
</reference>
<dbReference type="Proteomes" id="UP001172911">
    <property type="component" value="Unassembled WGS sequence"/>
</dbReference>
<reference evidence="4" key="2">
    <citation type="submission" date="2023-03" db="EMBL/GenBank/DDBJ databases">
        <authorList>
            <person name="Zhang Z."/>
        </authorList>
    </citation>
    <scope>NUCLEOTIDE SEQUENCE</scope>
    <source>
        <strain evidence="4">DSA</strain>
    </source>
</reference>